<dbReference type="Proteomes" id="UP000234681">
    <property type="component" value="Chromosome 19"/>
</dbReference>
<organism evidence="1 2">
    <name type="scientific">Rattus norvegicus</name>
    <name type="common">Rat</name>
    <dbReference type="NCBI Taxonomy" id="10116"/>
    <lineage>
        <taxon>Eukaryota</taxon>
        <taxon>Metazoa</taxon>
        <taxon>Chordata</taxon>
        <taxon>Craniata</taxon>
        <taxon>Vertebrata</taxon>
        <taxon>Euteleostomi</taxon>
        <taxon>Mammalia</taxon>
        <taxon>Eutheria</taxon>
        <taxon>Euarchontoglires</taxon>
        <taxon>Glires</taxon>
        <taxon>Rodentia</taxon>
        <taxon>Myomorpha</taxon>
        <taxon>Muroidea</taxon>
        <taxon>Muridae</taxon>
        <taxon>Murinae</taxon>
        <taxon>Rattus</taxon>
    </lineage>
</organism>
<evidence type="ECO:0000313" key="1">
    <source>
        <dbReference type="EMBL" id="EDL87564.1"/>
    </source>
</evidence>
<name>A6KD63_RAT</name>
<gene>
    <name evidence="1" type="primary">RGD1565975_predicted</name>
    <name evidence="1" type="ORF">rCG_44293</name>
</gene>
<dbReference type="AlphaFoldDB" id="A6KD63"/>
<proteinExistence type="predicted"/>
<reference evidence="1 2" key="1">
    <citation type="submission" date="2005-09" db="EMBL/GenBank/DDBJ databases">
        <authorList>
            <person name="Mural R.J."/>
            <person name="Li P.W."/>
            <person name="Adams M.D."/>
            <person name="Amanatides P.G."/>
            <person name="Baden-Tillson H."/>
            <person name="Barnstead M."/>
            <person name="Chin S.H."/>
            <person name="Dew I."/>
            <person name="Evans C.A."/>
            <person name="Ferriera S."/>
            <person name="Flanigan M."/>
            <person name="Fosler C."/>
            <person name="Glodek A."/>
            <person name="Gu Z."/>
            <person name="Holt R.A."/>
            <person name="Jennings D."/>
            <person name="Kraft C.L."/>
            <person name="Lu F."/>
            <person name="Nguyen T."/>
            <person name="Nusskern D.R."/>
            <person name="Pfannkoch C.M."/>
            <person name="Sitter C."/>
            <person name="Sutton G.G."/>
            <person name="Venter J.C."/>
            <person name="Wang Z."/>
            <person name="Woodage T."/>
            <person name="Zheng X.H."/>
            <person name="Zhong F."/>
        </authorList>
    </citation>
    <scope>NUCLEOTIDE SEQUENCE [LARGE SCALE GENOMIC DNA]</scope>
    <source>
        <strain>BN</strain>
        <strain evidence="2">Sprague-Dawley</strain>
    </source>
</reference>
<sequence>MAWTQPGRAVCVRAGARGRVSLAHACPGHQCLGSGPGRRLLKASQGESQFGTEPLTAWWKEVIQKRARFSGCARASRDVFASGCRGCCAHKLSGDAAMELGGGCLWTRVFPSHCKGEVQYVTSSVEDA</sequence>
<dbReference type="EMBL" id="CH474037">
    <property type="protein sequence ID" value="EDL87564.1"/>
    <property type="molecule type" value="Genomic_DNA"/>
</dbReference>
<protein>
    <submittedName>
        <fullName evidence="1">RGD1565975 (Predicted), isoform CRA_b</fullName>
    </submittedName>
</protein>
<accession>A6KD63</accession>
<evidence type="ECO:0000313" key="2">
    <source>
        <dbReference type="Proteomes" id="UP000234681"/>
    </source>
</evidence>